<dbReference type="Proteomes" id="UP000652427">
    <property type="component" value="Unassembled WGS sequence"/>
</dbReference>
<name>A0ABX2N0K7_9SPHN</name>
<sequence length="527" mass="56440">MQKSKTRSEILRRLSEGDPVFTRKEYSDVVTMFWDTVEACPDQLALVEGGRSLSYAQFGAAVAGLAARISQIVPPSGRVAICIPNSIEANVAIYAALSAGAEISTVNADYTPRELGALFEIAPPGLVLAGERNSNVAGEAADNAHAQLITVGEGGIAIEQLLDTQPTRPEVKITGDSPCIIMFTGGSTGTPKGVQRSHRSEMSIIKAMHTAWPTRDQEEVWLNVAPISHVWGTHMGCFNPVYGRSPLIIVPRFQPDLVARLMEEHRVSVFSGGPAAIYQGLLAAPEADLSALWLCPGGGSVFSRQTLSRWEAKTGLPILEAFGMTEGGPLTAQPLDGTHQYGTTGLPLPGIEVAIAALDGSGKRLPANENGEILIRGERVIDRYMGLPPVAEDGWLPTGDIGFTTPDGFLAVVDRKKDMLIVAGFNVYPSEIEEVLSLLPEVSDAAVVSVADDRKGEVPIAFVATGPDSGMTEEVLLSHCAERLTSYKIPQAVVVLDELPKTPARKPDKRRLGEMAKQFMQKRNASK</sequence>
<dbReference type="PANTHER" id="PTHR43767">
    <property type="entry name" value="LONG-CHAIN-FATTY-ACID--COA LIGASE"/>
    <property type="match status" value="1"/>
</dbReference>
<dbReference type="Gene3D" id="3.40.50.12780">
    <property type="entry name" value="N-terminal domain of ligase-like"/>
    <property type="match status" value="1"/>
</dbReference>
<feature type="domain" description="AMP-dependent synthetase/ligase" evidence="1">
    <location>
        <begin position="33"/>
        <end position="384"/>
    </location>
</feature>
<reference evidence="3 4" key="1">
    <citation type="submission" date="2020-06" db="EMBL/GenBank/DDBJ databases">
        <authorList>
            <person name="Kim S.-J."/>
            <person name="Park S.-J."/>
        </authorList>
    </citation>
    <scope>NUCLEOTIDE SEQUENCE [LARGE SCALE GENOMIC DNA]</scope>
    <source>
        <strain evidence="3 4">SW-151</strain>
    </source>
</reference>
<dbReference type="InterPro" id="IPR025110">
    <property type="entry name" value="AMP-bd_C"/>
</dbReference>
<dbReference type="Pfam" id="PF13193">
    <property type="entry name" value="AMP-binding_C"/>
    <property type="match status" value="1"/>
</dbReference>
<dbReference type="InterPro" id="IPR042099">
    <property type="entry name" value="ANL_N_sf"/>
</dbReference>
<dbReference type="Pfam" id="PF00501">
    <property type="entry name" value="AMP-binding"/>
    <property type="match status" value="1"/>
</dbReference>
<evidence type="ECO:0000313" key="4">
    <source>
        <dbReference type="Proteomes" id="UP000652427"/>
    </source>
</evidence>
<dbReference type="PANTHER" id="PTHR43767:SF1">
    <property type="entry name" value="NONRIBOSOMAL PEPTIDE SYNTHASE PES1 (EUROFUNG)-RELATED"/>
    <property type="match status" value="1"/>
</dbReference>
<dbReference type="PROSITE" id="PS00455">
    <property type="entry name" value="AMP_BINDING"/>
    <property type="match status" value="1"/>
</dbReference>
<evidence type="ECO:0000313" key="3">
    <source>
        <dbReference type="EMBL" id="NVD27226.1"/>
    </source>
</evidence>
<feature type="domain" description="AMP-binding enzyme C-terminal" evidence="2">
    <location>
        <begin position="431"/>
        <end position="506"/>
    </location>
</feature>
<proteinExistence type="predicted"/>
<keyword evidence="4" id="KW-1185">Reference proteome</keyword>
<comment type="caution">
    <text evidence="3">The sequence shown here is derived from an EMBL/GenBank/DDBJ whole genome shotgun (WGS) entry which is preliminary data.</text>
</comment>
<accession>A0ABX2N0K7</accession>
<dbReference type="SUPFAM" id="SSF56801">
    <property type="entry name" value="Acetyl-CoA synthetase-like"/>
    <property type="match status" value="1"/>
</dbReference>
<dbReference type="EMBL" id="JABWMH010000002">
    <property type="protein sequence ID" value="NVD27226.1"/>
    <property type="molecule type" value="Genomic_DNA"/>
</dbReference>
<gene>
    <name evidence="3" type="ORF">HUO14_04800</name>
</gene>
<dbReference type="RefSeq" id="WP_176278796.1">
    <property type="nucleotide sequence ID" value="NZ_JABWMH010000002.1"/>
</dbReference>
<protein>
    <submittedName>
        <fullName evidence="3">AMP-binding protein</fullName>
    </submittedName>
</protein>
<dbReference type="Gene3D" id="3.30.300.30">
    <property type="match status" value="1"/>
</dbReference>
<organism evidence="3 4">
    <name type="scientific">Parasphingorhabdus flavimaris</name>
    <dbReference type="NCBI Taxonomy" id="266812"/>
    <lineage>
        <taxon>Bacteria</taxon>
        <taxon>Pseudomonadati</taxon>
        <taxon>Pseudomonadota</taxon>
        <taxon>Alphaproteobacteria</taxon>
        <taxon>Sphingomonadales</taxon>
        <taxon>Sphingomonadaceae</taxon>
        <taxon>Parasphingorhabdus</taxon>
    </lineage>
</organism>
<dbReference type="InterPro" id="IPR050237">
    <property type="entry name" value="ATP-dep_AMP-bd_enzyme"/>
</dbReference>
<dbReference type="InterPro" id="IPR045851">
    <property type="entry name" value="AMP-bd_C_sf"/>
</dbReference>
<evidence type="ECO:0000259" key="2">
    <source>
        <dbReference type="Pfam" id="PF13193"/>
    </source>
</evidence>
<evidence type="ECO:0000259" key="1">
    <source>
        <dbReference type="Pfam" id="PF00501"/>
    </source>
</evidence>
<dbReference type="InterPro" id="IPR000873">
    <property type="entry name" value="AMP-dep_synth/lig_dom"/>
</dbReference>
<dbReference type="InterPro" id="IPR020845">
    <property type="entry name" value="AMP-binding_CS"/>
</dbReference>